<dbReference type="EMBL" id="CP097506">
    <property type="protein sequence ID" value="URD99234.1"/>
    <property type="molecule type" value="Genomic_DNA"/>
</dbReference>
<keyword evidence="1" id="KW-0812">Transmembrane</keyword>
<reference evidence="2" key="1">
    <citation type="submission" date="2022-05" db="EMBL/GenBank/DDBJ databases">
        <title>The Musa troglodytarum L. genome provides insights into the mechanism of non-climacteric behaviour and enrichment of carotenoids.</title>
        <authorList>
            <person name="Wang J."/>
        </authorList>
    </citation>
    <scope>NUCLEOTIDE SEQUENCE</scope>
    <source>
        <tissue evidence="2">Leaf</tissue>
    </source>
</reference>
<accession>A0A9E7FNR1</accession>
<evidence type="ECO:0000313" key="2">
    <source>
        <dbReference type="EMBL" id="URD99234.1"/>
    </source>
</evidence>
<feature type="transmembrane region" description="Helical" evidence="1">
    <location>
        <begin position="87"/>
        <end position="105"/>
    </location>
</feature>
<keyword evidence="1" id="KW-0472">Membrane</keyword>
<keyword evidence="3" id="KW-1185">Reference proteome</keyword>
<evidence type="ECO:0000313" key="3">
    <source>
        <dbReference type="Proteomes" id="UP001055439"/>
    </source>
</evidence>
<gene>
    <name evidence="2" type="ORF">MUK42_31180</name>
</gene>
<dbReference type="AlphaFoldDB" id="A0A9E7FNR1"/>
<protein>
    <submittedName>
        <fullName evidence="2">Uncharacterized protein</fullName>
    </submittedName>
</protein>
<evidence type="ECO:0000256" key="1">
    <source>
        <dbReference type="SAM" id="Phobius"/>
    </source>
</evidence>
<sequence>MSNSTVPEPNPLRAALLALISHFYKYPQVANLPPDTILASAVSSHQTVPKKPRLSFVLLPLLGCDEESILYCDRRVPLRIRRHEVRLIWTYGGIASYAVLFFPSLPSDRK</sequence>
<dbReference type="Proteomes" id="UP001055439">
    <property type="component" value="Chromosome 4"/>
</dbReference>
<keyword evidence="1" id="KW-1133">Transmembrane helix</keyword>
<organism evidence="2 3">
    <name type="scientific">Musa troglodytarum</name>
    <name type="common">fe'i banana</name>
    <dbReference type="NCBI Taxonomy" id="320322"/>
    <lineage>
        <taxon>Eukaryota</taxon>
        <taxon>Viridiplantae</taxon>
        <taxon>Streptophyta</taxon>
        <taxon>Embryophyta</taxon>
        <taxon>Tracheophyta</taxon>
        <taxon>Spermatophyta</taxon>
        <taxon>Magnoliopsida</taxon>
        <taxon>Liliopsida</taxon>
        <taxon>Zingiberales</taxon>
        <taxon>Musaceae</taxon>
        <taxon>Musa</taxon>
    </lineage>
</organism>
<proteinExistence type="predicted"/>
<name>A0A9E7FNR1_9LILI</name>